<dbReference type="InterPro" id="IPR046162">
    <property type="entry name" value="DUF6164"/>
</dbReference>
<keyword evidence="1" id="KW-0812">Transmembrane</keyword>
<protein>
    <submittedName>
        <fullName evidence="2">Membrane protein</fullName>
    </submittedName>
</protein>
<dbReference type="Proteomes" id="UP000033067">
    <property type="component" value="Chromosome"/>
</dbReference>
<dbReference type="PATRIC" id="fig|314722.6.peg.3501"/>
<keyword evidence="1" id="KW-1133">Transmembrane helix</keyword>
<organism evidence="2 3">
    <name type="scientific">Pseudoxanthomonas suwonensis</name>
    <dbReference type="NCBI Taxonomy" id="314722"/>
    <lineage>
        <taxon>Bacteria</taxon>
        <taxon>Pseudomonadati</taxon>
        <taxon>Pseudomonadota</taxon>
        <taxon>Gammaproteobacteria</taxon>
        <taxon>Lysobacterales</taxon>
        <taxon>Lysobacteraceae</taxon>
        <taxon>Pseudoxanthomonas</taxon>
    </lineage>
</organism>
<proteinExistence type="predicted"/>
<dbReference type="OrthoDB" id="5569385at2"/>
<sequence>MAKLIFPLRNVPEDEADEVRQLLAAHGLDWYETRPGPWGISAGALWLKEESAYPEARRLLDDYQRQRREQVHEEEREHGRETFLDLLRRRPGYVLPRLLAILAVIALVLALPWLLLR</sequence>
<dbReference type="RefSeq" id="WP_052634132.1">
    <property type="nucleotide sequence ID" value="NZ_CP011144.1"/>
</dbReference>
<accession>A0A0E3UQ70</accession>
<reference evidence="2 3" key="1">
    <citation type="journal article" date="2015" name="Genome Announc.">
        <title>Complete Genome Sequence of Pseudoxanthomonas suwonensis Strain J1, a Cellulose-Degrading Bacterium Isolated from Leaf- and Wood-Enriched Soil.</title>
        <authorList>
            <person name="Hou L."/>
            <person name="Jiang J."/>
            <person name="Xu Z."/>
            <person name="Zhou Y."/>
            <person name="Leung F.C."/>
        </authorList>
    </citation>
    <scope>NUCLEOTIDE SEQUENCE [LARGE SCALE GENOMIC DNA]</scope>
    <source>
        <strain evidence="2 3">J1</strain>
    </source>
</reference>
<name>A0A0E3UQ70_9GAMM</name>
<keyword evidence="1" id="KW-0472">Membrane</keyword>
<dbReference type="KEGG" id="psuw:WQ53_16150"/>
<dbReference type="Pfam" id="PF19661">
    <property type="entry name" value="DUF6164"/>
    <property type="match status" value="1"/>
</dbReference>
<evidence type="ECO:0000313" key="3">
    <source>
        <dbReference type="Proteomes" id="UP000033067"/>
    </source>
</evidence>
<feature type="transmembrane region" description="Helical" evidence="1">
    <location>
        <begin position="98"/>
        <end position="116"/>
    </location>
</feature>
<keyword evidence="3" id="KW-1185">Reference proteome</keyword>
<dbReference type="EMBL" id="CP011144">
    <property type="protein sequence ID" value="AKC88460.1"/>
    <property type="molecule type" value="Genomic_DNA"/>
</dbReference>
<evidence type="ECO:0000313" key="2">
    <source>
        <dbReference type="EMBL" id="AKC88460.1"/>
    </source>
</evidence>
<dbReference type="AlphaFoldDB" id="A0A0E3UQ70"/>
<gene>
    <name evidence="2" type="ORF">WQ53_16150</name>
</gene>
<evidence type="ECO:0000256" key="1">
    <source>
        <dbReference type="SAM" id="Phobius"/>
    </source>
</evidence>